<proteinExistence type="predicted"/>
<evidence type="ECO:0000313" key="1">
    <source>
        <dbReference type="EMBL" id="KAB1206260.1"/>
    </source>
</evidence>
<dbReference type="OrthoDB" id="1924787at2759"/>
<organism evidence="1 2">
    <name type="scientific">Morella rubra</name>
    <name type="common">Chinese bayberry</name>
    <dbReference type="NCBI Taxonomy" id="262757"/>
    <lineage>
        <taxon>Eukaryota</taxon>
        <taxon>Viridiplantae</taxon>
        <taxon>Streptophyta</taxon>
        <taxon>Embryophyta</taxon>
        <taxon>Tracheophyta</taxon>
        <taxon>Spermatophyta</taxon>
        <taxon>Magnoliopsida</taxon>
        <taxon>eudicotyledons</taxon>
        <taxon>Gunneridae</taxon>
        <taxon>Pentapetalae</taxon>
        <taxon>rosids</taxon>
        <taxon>fabids</taxon>
        <taxon>Fagales</taxon>
        <taxon>Myricaceae</taxon>
        <taxon>Morella</taxon>
    </lineage>
</organism>
<name>A0A6A1V4S3_9ROSI</name>
<gene>
    <name evidence="1" type="ORF">CJ030_MR7G014405</name>
</gene>
<dbReference type="AlphaFoldDB" id="A0A6A1V4S3"/>
<evidence type="ECO:0000313" key="2">
    <source>
        <dbReference type="Proteomes" id="UP000516437"/>
    </source>
</evidence>
<protein>
    <submittedName>
        <fullName evidence="1">Uncharacterized protein</fullName>
    </submittedName>
</protein>
<accession>A0A6A1V4S3</accession>
<keyword evidence="2" id="KW-1185">Reference proteome</keyword>
<sequence length="88" mass="10096">MEPSADLCINASLPFLNKMFLLNNLLWSLERNSVLVLFSMLTEGIEERMHLVWDIMVGSGQISVIDYVRITSTEWYTISLTVLFGVLR</sequence>
<reference evidence="1 2" key="1">
    <citation type="journal article" date="2019" name="Plant Biotechnol. J.">
        <title>The red bayberry genome and genetic basis of sex determination.</title>
        <authorList>
            <person name="Jia H.M."/>
            <person name="Jia H.J."/>
            <person name="Cai Q.L."/>
            <person name="Wang Y."/>
            <person name="Zhao H.B."/>
            <person name="Yang W.F."/>
            <person name="Wang G.Y."/>
            <person name="Li Y.H."/>
            <person name="Zhan D.L."/>
            <person name="Shen Y.T."/>
            <person name="Niu Q.F."/>
            <person name="Chang L."/>
            <person name="Qiu J."/>
            <person name="Zhao L."/>
            <person name="Xie H.B."/>
            <person name="Fu W.Y."/>
            <person name="Jin J."/>
            <person name="Li X.W."/>
            <person name="Jiao Y."/>
            <person name="Zhou C.C."/>
            <person name="Tu T."/>
            <person name="Chai C.Y."/>
            <person name="Gao J.L."/>
            <person name="Fan L.J."/>
            <person name="van de Weg E."/>
            <person name="Wang J.Y."/>
            <person name="Gao Z.S."/>
        </authorList>
    </citation>
    <scope>NUCLEOTIDE SEQUENCE [LARGE SCALE GENOMIC DNA]</scope>
    <source>
        <tissue evidence="1">Leaves</tissue>
    </source>
</reference>
<comment type="caution">
    <text evidence="1">The sequence shown here is derived from an EMBL/GenBank/DDBJ whole genome shotgun (WGS) entry which is preliminary data.</text>
</comment>
<dbReference type="Proteomes" id="UP000516437">
    <property type="component" value="Chromosome 7"/>
</dbReference>
<dbReference type="EMBL" id="RXIC02000025">
    <property type="protein sequence ID" value="KAB1206260.1"/>
    <property type="molecule type" value="Genomic_DNA"/>
</dbReference>